<reference evidence="3 4" key="1">
    <citation type="submission" date="2019-07" db="EMBL/GenBank/DDBJ databases">
        <title>R&amp;d 2014.</title>
        <authorList>
            <person name="Klenk H.-P."/>
        </authorList>
    </citation>
    <scope>NUCLEOTIDE SEQUENCE [LARGE SCALE GENOMIC DNA]</scope>
    <source>
        <strain evidence="3 4">DSM 43194</strain>
    </source>
</reference>
<dbReference type="SUPFAM" id="SSF51735">
    <property type="entry name" value="NAD(P)-binding Rossmann-fold domains"/>
    <property type="match status" value="1"/>
</dbReference>
<accession>A0A660CDF0</accession>
<dbReference type="EMBL" id="VLJV01000001">
    <property type="protein sequence ID" value="TWH18905.1"/>
    <property type="molecule type" value="Genomic_DNA"/>
</dbReference>
<evidence type="ECO:0000256" key="2">
    <source>
        <dbReference type="ARBA" id="ARBA00023002"/>
    </source>
</evidence>
<protein>
    <submittedName>
        <fullName evidence="3">Short-subunit dehydrogenase</fullName>
    </submittedName>
</protein>
<dbReference type="GO" id="GO:0016020">
    <property type="term" value="C:membrane"/>
    <property type="evidence" value="ECO:0007669"/>
    <property type="project" value="TreeGrafter"/>
</dbReference>
<dbReference type="InterPro" id="IPR002347">
    <property type="entry name" value="SDR_fam"/>
</dbReference>
<comment type="similarity">
    <text evidence="1">Belongs to the short-chain dehydrogenases/reductases (SDR) family.</text>
</comment>
<evidence type="ECO:0000313" key="3">
    <source>
        <dbReference type="EMBL" id="TWH18905.1"/>
    </source>
</evidence>
<evidence type="ECO:0000256" key="1">
    <source>
        <dbReference type="ARBA" id="ARBA00006484"/>
    </source>
</evidence>
<dbReference type="InterPro" id="IPR036291">
    <property type="entry name" value="NAD(P)-bd_dom_sf"/>
</dbReference>
<keyword evidence="2" id="KW-0560">Oxidoreductase</keyword>
<dbReference type="PRINTS" id="PR00081">
    <property type="entry name" value="GDHRDH"/>
</dbReference>
<dbReference type="PANTHER" id="PTHR44196">
    <property type="entry name" value="DEHYDROGENASE/REDUCTASE SDR FAMILY MEMBER 7B"/>
    <property type="match status" value="1"/>
</dbReference>
<gene>
    <name evidence="3" type="ORF">JD82_00726</name>
</gene>
<dbReference type="Proteomes" id="UP000317303">
    <property type="component" value="Unassembled WGS sequence"/>
</dbReference>
<sequence>MTTRTRILITGASSGLGEGMARRFAAAGRDLALCARRTERLDALAAELTERHPGIRVTTAGLDVNRHDDVFSVFRSFRDELGGLDRVVVNAGLGKGQPVGSGYFEANKQTVETNMVAALAQCEAAMEIFREQNAGHLVVVSSFSAIRGMPRNMTAYGASKAGVSALADGIRADVHGSPIRVSTVLPGFIESEMTSRSGGRTPLVADADRGTDSLVRAIESERAVSYVPSWPWTPLSVLLKALPVGVFRRLV</sequence>
<organism evidence="3 4">
    <name type="scientific">Prauserella rugosa</name>
    <dbReference type="NCBI Taxonomy" id="43354"/>
    <lineage>
        <taxon>Bacteria</taxon>
        <taxon>Bacillati</taxon>
        <taxon>Actinomycetota</taxon>
        <taxon>Actinomycetes</taxon>
        <taxon>Pseudonocardiales</taxon>
        <taxon>Pseudonocardiaceae</taxon>
        <taxon>Prauserella</taxon>
    </lineage>
</organism>
<name>A0A660CDF0_9PSEU</name>
<dbReference type="AlphaFoldDB" id="A0A660CDF0"/>
<dbReference type="OrthoDB" id="9797538at2"/>
<evidence type="ECO:0000313" key="4">
    <source>
        <dbReference type="Proteomes" id="UP000317303"/>
    </source>
</evidence>
<keyword evidence="4" id="KW-1185">Reference proteome</keyword>
<dbReference type="Pfam" id="PF00106">
    <property type="entry name" value="adh_short"/>
    <property type="match status" value="1"/>
</dbReference>
<dbReference type="PANTHER" id="PTHR44196:SF1">
    <property type="entry name" value="DEHYDROGENASE_REDUCTASE SDR FAMILY MEMBER 7B"/>
    <property type="match status" value="1"/>
</dbReference>
<dbReference type="Gene3D" id="3.40.50.720">
    <property type="entry name" value="NAD(P)-binding Rossmann-like Domain"/>
    <property type="match status" value="1"/>
</dbReference>
<proteinExistence type="inferred from homology"/>
<comment type="caution">
    <text evidence="3">The sequence shown here is derived from an EMBL/GenBank/DDBJ whole genome shotgun (WGS) entry which is preliminary data.</text>
</comment>
<dbReference type="NCBIfam" id="NF006099">
    <property type="entry name" value="PRK08251.1"/>
    <property type="match status" value="1"/>
</dbReference>
<dbReference type="GO" id="GO:0016491">
    <property type="term" value="F:oxidoreductase activity"/>
    <property type="evidence" value="ECO:0007669"/>
    <property type="project" value="UniProtKB-KW"/>
</dbReference>
<dbReference type="RefSeq" id="WP_030531822.1">
    <property type="nucleotide sequence ID" value="NZ_JOIJ01000006.1"/>
</dbReference>